<dbReference type="PATRIC" id="fig|106592.7.peg.3175"/>
<evidence type="ECO:0000313" key="2">
    <source>
        <dbReference type="Proteomes" id="UP000037425"/>
    </source>
</evidence>
<accession>A0A0L8C348</accession>
<dbReference type="EMBL" id="LGAP01000002">
    <property type="protein sequence ID" value="KOF21218.1"/>
    <property type="molecule type" value="Genomic_DNA"/>
</dbReference>
<evidence type="ECO:0000313" key="1">
    <source>
        <dbReference type="EMBL" id="KOF21218.1"/>
    </source>
</evidence>
<dbReference type="RefSeq" id="WP_053248161.1">
    <property type="nucleotide sequence ID" value="NZ_LGAP01000002.1"/>
</dbReference>
<organism evidence="1 2">
    <name type="scientific">Ensifer adhaerens</name>
    <name type="common">Sinorhizobium morelense</name>
    <dbReference type="NCBI Taxonomy" id="106592"/>
    <lineage>
        <taxon>Bacteria</taxon>
        <taxon>Pseudomonadati</taxon>
        <taxon>Pseudomonadota</taxon>
        <taxon>Alphaproteobacteria</taxon>
        <taxon>Hyphomicrobiales</taxon>
        <taxon>Rhizobiaceae</taxon>
        <taxon>Sinorhizobium/Ensifer group</taxon>
        <taxon>Ensifer</taxon>
    </lineage>
</organism>
<reference evidence="2" key="1">
    <citation type="submission" date="2015-07" db="EMBL/GenBank/DDBJ databases">
        <title>Whole genome sequence of an Ensifer adhaerens strain isolated from a cave pool in the Wind Cave National Park.</title>
        <authorList>
            <person name="Eng W.W.H."/>
            <person name="Gan H.M."/>
            <person name="Barton H.A."/>
            <person name="Savka M.A."/>
        </authorList>
    </citation>
    <scope>NUCLEOTIDE SEQUENCE [LARGE SCALE GENOMIC DNA]</scope>
    <source>
        <strain evidence="2">SD006</strain>
    </source>
</reference>
<comment type="caution">
    <text evidence="1">The sequence shown here is derived from an EMBL/GenBank/DDBJ whole genome shotgun (WGS) entry which is preliminary data.</text>
</comment>
<dbReference type="Proteomes" id="UP000037425">
    <property type="component" value="Unassembled WGS sequence"/>
</dbReference>
<proteinExistence type="predicted"/>
<protein>
    <submittedName>
        <fullName evidence="1">Uncharacterized protein</fullName>
    </submittedName>
</protein>
<dbReference type="AlphaFoldDB" id="A0A0L8C348"/>
<dbReference type="OrthoDB" id="7428686at2"/>
<name>A0A0L8C348_ENSAD</name>
<gene>
    <name evidence="1" type="ORF">AC244_07625</name>
</gene>
<sequence>MRPASLILLFTLLAVLPGCDMFGFRDWEWHQKLTVTVETPSGEITASAVTVAEWEMPPKWFKIGDSGGGGGAGTLEGEALVLEVAPGRYLFALLKGYAPGTAFFTLADPPLKDYGREEIRRSLDSLAAGRPVRELPRHTYPVFATIDDPANPESLQEVHPDHLNLAFGPGVRLKTVTLSVTDEPATKGKVEAALGAGFFKKWQMQFDEDFKKNGPFAQSPFAFQITRNDFVVGD</sequence>